<evidence type="ECO:0000256" key="8">
    <source>
        <dbReference type="ARBA" id="ARBA00023180"/>
    </source>
</evidence>
<feature type="region of interest" description="Disordered" evidence="10">
    <location>
        <begin position="348"/>
        <end position="372"/>
    </location>
</feature>
<evidence type="ECO:0000256" key="6">
    <source>
        <dbReference type="ARBA" id="ARBA00023157"/>
    </source>
</evidence>
<dbReference type="Gene3D" id="2.60.40.10">
    <property type="entry name" value="Immunoglobulins"/>
    <property type="match status" value="3"/>
</dbReference>
<dbReference type="SUPFAM" id="SSF48726">
    <property type="entry name" value="Immunoglobulin"/>
    <property type="match status" value="1"/>
</dbReference>
<keyword evidence="9" id="KW-0393">Immunoglobulin domain</keyword>
<evidence type="ECO:0000256" key="4">
    <source>
        <dbReference type="ARBA" id="ARBA00022989"/>
    </source>
</evidence>
<organism evidence="13 14">
    <name type="scientific">Petromyzon marinus</name>
    <name type="common">Sea lamprey</name>
    <dbReference type="NCBI Taxonomy" id="7757"/>
    <lineage>
        <taxon>Eukaryota</taxon>
        <taxon>Metazoa</taxon>
        <taxon>Chordata</taxon>
        <taxon>Craniata</taxon>
        <taxon>Vertebrata</taxon>
        <taxon>Cyclostomata</taxon>
        <taxon>Hyperoartia</taxon>
        <taxon>Petromyzontiformes</taxon>
        <taxon>Petromyzontidae</taxon>
        <taxon>Petromyzon</taxon>
    </lineage>
</organism>
<evidence type="ECO:0000256" key="10">
    <source>
        <dbReference type="SAM" id="MobiDB-lite"/>
    </source>
</evidence>
<dbReference type="FunFam" id="2.60.40.10:FF:000287">
    <property type="entry name" value="Prolactin receptor"/>
    <property type="match status" value="1"/>
</dbReference>
<dbReference type="InterPro" id="IPR036179">
    <property type="entry name" value="Ig-like_dom_sf"/>
</dbReference>
<dbReference type="Proteomes" id="UP001318040">
    <property type="component" value="Chromosome 35"/>
</dbReference>
<gene>
    <name evidence="14" type="primary">LOC116948817</name>
</gene>
<evidence type="ECO:0000256" key="9">
    <source>
        <dbReference type="ARBA" id="ARBA00023319"/>
    </source>
</evidence>
<dbReference type="GO" id="GO:0009897">
    <property type="term" value="C:external side of plasma membrane"/>
    <property type="evidence" value="ECO:0007669"/>
    <property type="project" value="TreeGrafter"/>
</dbReference>
<keyword evidence="5" id="KW-0472">Membrane</keyword>
<protein>
    <submittedName>
        <fullName evidence="14">Cytokine receptor-like factor 1</fullName>
    </submittedName>
</protein>
<dbReference type="InterPro" id="IPR036116">
    <property type="entry name" value="FN3_sf"/>
</dbReference>
<dbReference type="PANTHER" id="PTHR23037:SF28">
    <property type="entry name" value="ERYTHROPOIETIN RECEPTOR"/>
    <property type="match status" value="1"/>
</dbReference>
<reference evidence="14" key="1">
    <citation type="submission" date="2025-08" db="UniProtKB">
        <authorList>
            <consortium name="RefSeq"/>
        </authorList>
    </citation>
    <scope>IDENTIFICATION</scope>
    <source>
        <tissue evidence="14">Sperm</tissue>
    </source>
</reference>
<dbReference type="AlphaFoldDB" id="A0AAJ7TPU1"/>
<feature type="chain" id="PRO_5042560443" evidence="11">
    <location>
        <begin position="24"/>
        <end position="372"/>
    </location>
</feature>
<dbReference type="InterPro" id="IPR003961">
    <property type="entry name" value="FN3_dom"/>
</dbReference>
<evidence type="ECO:0000313" key="14">
    <source>
        <dbReference type="RefSeq" id="XP_032821830.1"/>
    </source>
</evidence>
<dbReference type="CDD" id="cd00063">
    <property type="entry name" value="FN3"/>
    <property type="match status" value="2"/>
</dbReference>
<dbReference type="RefSeq" id="XP_032821830.1">
    <property type="nucleotide sequence ID" value="XM_032965939.1"/>
</dbReference>
<feature type="domain" description="Fibronectin type-III" evidence="12">
    <location>
        <begin position="226"/>
        <end position="324"/>
    </location>
</feature>
<keyword evidence="7" id="KW-0675">Receptor</keyword>
<feature type="domain" description="Fibronectin type-III" evidence="12">
    <location>
        <begin position="125"/>
        <end position="224"/>
    </location>
</feature>
<dbReference type="KEGG" id="pmrn:116948817"/>
<dbReference type="InterPro" id="IPR015152">
    <property type="entry name" value="Growth/epo_recpt_lig-bind"/>
</dbReference>
<keyword evidence="13" id="KW-1185">Reference proteome</keyword>
<evidence type="ECO:0000256" key="2">
    <source>
        <dbReference type="ARBA" id="ARBA00022692"/>
    </source>
</evidence>
<dbReference type="Pfam" id="PF09067">
    <property type="entry name" value="EpoR_lig-bind"/>
    <property type="match status" value="1"/>
</dbReference>
<evidence type="ECO:0000256" key="1">
    <source>
        <dbReference type="ARBA" id="ARBA00004479"/>
    </source>
</evidence>
<evidence type="ECO:0000256" key="3">
    <source>
        <dbReference type="ARBA" id="ARBA00022729"/>
    </source>
</evidence>
<keyword evidence="2" id="KW-0812">Transmembrane</keyword>
<dbReference type="PANTHER" id="PTHR23037">
    <property type="entry name" value="CYTOKINE RECEPTOR"/>
    <property type="match status" value="1"/>
</dbReference>
<evidence type="ECO:0000256" key="7">
    <source>
        <dbReference type="ARBA" id="ARBA00023170"/>
    </source>
</evidence>
<proteinExistence type="predicted"/>
<dbReference type="PROSITE" id="PS50853">
    <property type="entry name" value="FN3"/>
    <property type="match status" value="2"/>
</dbReference>
<keyword evidence="6" id="KW-1015">Disulfide bond</keyword>
<comment type="subcellular location">
    <subcellularLocation>
        <location evidence="1">Membrane</location>
        <topology evidence="1">Single-pass type I membrane protein</topology>
    </subcellularLocation>
</comment>
<evidence type="ECO:0000313" key="13">
    <source>
        <dbReference type="Proteomes" id="UP001318040"/>
    </source>
</evidence>
<dbReference type="InterPro" id="IPR013783">
    <property type="entry name" value="Ig-like_fold"/>
</dbReference>
<dbReference type="SUPFAM" id="SSF49265">
    <property type="entry name" value="Fibronectin type III"/>
    <property type="match status" value="2"/>
</dbReference>
<feature type="signal peptide" evidence="11">
    <location>
        <begin position="1"/>
        <end position="23"/>
    </location>
</feature>
<sequence length="372" mass="41123">MQSGLQLATWALVVLHLHGRASANVYARYKNAASVSPQDSAVRVGHDLTAVCEVRDGAGLGAADLRWVLNATPLGAPAVRVLDARRSEVTLTALAPSLPSGHNLLCVHRDGDVLLAGSVVYVGEPPTAPTELECRSRLSEDMTCKWRPSGETHIHTTYTLMYRLTDGTDNECEDYETSGANSCYFRRENLYLFVTYRIWVVAHNLLGNATSAVLSVDPMNVAQPSPPANVVVVGPPKYPKQLDVSWTYPSAADPSFYPLQFQLRYRRHGTSDWQTKEVGTQVAYGLYGLRAGTRHHVELRCRHSSGRGHWSEWSRAVTESTAPALKQKSLQMPLKQRKMLLIHGTSIMRGLNQGGRRRGRKGPRKHLAPKQP</sequence>
<name>A0AAJ7TPU1_PETMA</name>
<keyword evidence="8" id="KW-0325">Glycoprotein</keyword>
<evidence type="ECO:0000256" key="11">
    <source>
        <dbReference type="SAM" id="SignalP"/>
    </source>
</evidence>
<dbReference type="SMART" id="SM00060">
    <property type="entry name" value="FN3"/>
    <property type="match status" value="2"/>
</dbReference>
<keyword evidence="4" id="KW-1133">Transmembrane helix</keyword>
<keyword evidence="3 11" id="KW-0732">Signal</keyword>
<evidence type="ECO:0000256" key="5">
    <source>
        <dbReference type="ARBA" id="ARBA00023136"/>
    </source>
</evidence>
<dbReference type="GO" id="GO:0004896">
    <property type="term" value="F:cytokine receptor activity"/>
    <property type="evidence" value="ECO:0007669"/>
    <property type="project" value="TreeGrafter"/>
</dbReference>
<evidence type="ECO:0000259" key="12">
    <source>
        <dbReference type="PROSITE" id="PS50853"/>
    </source>
</evidence>
<accession>A0AAJ7TPU1</accession>
<feature type="compositionally biased region" description="Basic residues" evidence="10">
    <location>
        <begin position="355"/>
        <end position="372"/>
    </location>
</feature>